<evidence type="ECO:0000313" key="2">
    <source>
        <dbReference type="Proteomes" id="UP001195914"/>
    </source>
</evidence>
<protein>
    <submittedName>
        <fullName evidence="1">Uncharacterized protein</fullName>
    </submittedName>
</protein>
<sequence>MTNIRKIEATKLFGENAVNIIKRIKISAAGGNGSGNITGIKTREVSGVGVGVMIEKVYQSILKGGAIGGSRLHRGIGYKIRLEGIFP</sequence>
<dbReference type="EMBL" id="JAHBMH010000076">
    <property type="protein sequence ID" value="KAK1932185.1"/>
    <property type="molecule type" value="Genomic_DNA"/>
</dbReference>
<accession>A0AAD9G5G5</accession>
<comment type="caution">
    <text evidence="1">The sequence shown here is derived from an EMBL/GenBank/DDBJ whole genome shotgun (WGS) entry which is preliminary data.</text>
</comment>
<keyword evidence="2" id="KW-1185">Reference proteome</keyword>
<proteinExistence type="predicted"/>
<reference evidence="1" key="1">
    <citation type="journal article" date="2014" name="Nucleic Acids Res.">
        <title>The evolutionary dynamics of variant antigen genes in Babesia reveal a history of genomic innovation underlying host-parasite interaction.</title>
        <authorList>
            <person name="Jackson A.P."/>
            <person name="Otto T.D."/>
            <person name="Darby A."/>
            <person name="Ramaprasad A."/>
            <person name="Xia D."/>
            <person name="Echaide I.E."/>
            <person name="Farber M."/>
            <person name="Gahlot S."/>
            <person name="Gamble J."/>
            <person name="Gupta D."/>
            <person name="Gupta Y."/>
            <person name="Jackson L."/>
            <person name="Malandrin L."/>
            <person name="Malas T.B."/>
            <person name="Moussa E."/>
            <person name="Nair M."/>
            <person name="Reid A.J."/>
            <person name="Sanders M."/>
            <person name="Sharma J."/>
            <person name="Tracey A."/>
            <person name="Quail M.A."/>
            <person name="Weir W."/>
            <person name="Wastling J.M."/>
            <person name="Hall N."/>
            <person name="Willadsen P."/>
            <person name="Lingelbach K."/>
            <person name="Shiels B."/>
            <person name="Tait A."/>
            <person name="Berriman M."/>
            <person name="Allred D.R."/>
            <person name="Pain A."/>
        </authorList>
    </citation>
    <scope>NUCLEOTIDE SEQUENCE</scope>
    <source>
        <strain evidence="1">1802A</strain>
    </source>
</reference>
<organism evidence="1 2">
    <name type="scientific">Babesia divergens</name>
    <dbReference type="NCBI Taxonomy" id="32595"/>
    <lineage>
        <taxon>Eukaryota</taxon>
        <taxon>Sar</taxon>
        <taxon>Alveolata</taxon>
        <taxon>Apicomplexa</taxon>
        <taxon>Aconoidasida</taxon>
        <taxon>Piroplasmida</taxon>
        <taxon>Babesiidae</taxon>
        <taxon>Babesia</taxon>
    </lineage>
</organism>
<reference evidence="1" key="2">
    <citation type="submission" date="2021-05" db="EMBL/GenBank/DDBJ databases">
        <authorList>
            <person name="Pain A."/>
        </authorList>
    </citation>
    <scope>NUCLEOTIDE SEQUENCE</scope>
    <source>
        <strain evidence="1">1802A</strain>
    </source>
</reference>
<evidence type="ECO:0000313" key="1">
    <source>
        <dbReference type="EMBL" id="KAK1932185.1"/>
    </source>
</evidence>
<name>A0AAD9G5G5_BABDI</name>
<dbReference type="Proteomes" id="UP001195914">
    <property type="component" value="Unassembled WGS sequence"/>
</dbReference>
<dbReference type="AlphaFoldDB" id="A0AAD9G5G5"/>
<gene>
    <name evidence="1" type="ORF">X943_002845</name>
</gene>